<organism evidence="2 3">
    <name type="scientific">Aurantiacibacter marinus</name>
    <dbReference type="NCBI Taxonomy" id="874156"/>
    <lineage>
        <taxon>Bacteria</taxon>
        <taxon>Pseudomonadati</taxon>
        <taxon>Pseudomonadota</taxon>
        <taxon>Alphaproteobacteria</taxon>
        <taxon>Sphingomonadales</taxon>
        <taxon>Erythrobacteraceae</taxon>
        <taxon>Aurantiacibacter</taxon>
    </lineage>
</organism>
<dbReference type="STRING" id="874156.GCA_001021555_02518"/>
<dbReference type="Pfam" id="PF02954">
    <property type="entry name" value="HTH_8"/>
    <property type="match status" value="1"/>
</dbReference>
<feature type="domain" description="PAS" evidence="1">
    <location>
        <begin position="160"/>
        <end position="227"/>
    </location>
</feature>
<name>A0A0H0XK83_9SPHN</name>
<dbReference type="SUPFAM" id="SSF46689">
    <property type="entry name" value="Homeodomain-like"/>
    <property type="match status" value="1"/>
</dbReference>
<dbReference type="InterPro" id="IPR011785">
    <property type="entry name" value="Tscrpt_reg_PpsR-CrtJ"/>
</dbReference>
<dbReference type="InterPro" id="IPR013767">
    <property type="entry name" value="PAS_fold"/>
</dbReference>
<comment type="caution">
    <text evidence="2">The sequence shown here is derived from an EMBL/GenBank/DDBJ whole genome shotgun (WGS) entry which is preliminary data.</text>
</comment>
<evidence type="ECO:0000259" key="1">
    <source>
        <dbReference type="SMART" id="SM00091"/>
    </source>
</evidence>
<dbReference type="GO" id="GO:0006355">
    <property type="term" value="P:regulation of DNA-templated transcription"/>
    <property type="evidence" value="ECO:0007669"/>
    <property type="project" value="InterPro"/>
</dbReference>
<dbReference type="NCBIfam" id="TIGR02040">
    <property type="entry name" value="PpsR-CrtJ"/>
    <property type="match status" value="1"/>
</dbReference>
<proteinExistence type="predicted"/>
<dbReference type="Pfam" id="PF13188">
    <property type="entry name" value="PAS_8"/>
    <property type="match status" value="1"/>
</dbReference>
<dbReference type="InterPro" id="IPR002197">
    <property type="entry name" value="HTH_Fis"/>
</dbReference>
<accession>A0A0H0XK83</accession>
<feature type="domain" description="PAS" evidence="1">
    <location>
        <begin position="276"/>
        <end position="345"/>
    </location>
</feature>
<dbReference type="EMBL" id="LBHU01000004">
    <property type="protein sequence ID" value="KLI63013.1"/>
    <property type="molecule type" value="Genomic_DNA"/>
</dbReference>
<dbReference type="PANTHER" id="PTHR44757">
    <property type="entry name" value="DIGUANYLATE CYCLASE DGCP"/>
    <property type="match status" value="1"/>
</dbReference>
<reference evidence="2 3" key="1">
    <citation type="submission" date="2015-04" db="EMBL/GenBank/DDBJ databases">
        <title>The draft genome sequence of Erythrobacter marinus HWDM-33.</title>
        <authorList>
            <person name="Zhuang L."/>
            <person name="Liu Y."/>
            <person name="Shao Z."/>
        </authorList>
    </citation>
    <scope>NUCLEOTIDE SEQUENCE [LARGE SCALE GENOMIC DNA]</scope>
    <source>
        <strain evidence="2 3">HWDM-33</strain>
    </source>
</reference>
<dbReference type="InterPro" id="IPR009057">
    <property type="entry name" value="Homeodomain-like_sf"/>
</dbReference>
<evidence type="ECO:0000313" key="3">
    <source>
        <dbReference type="Proteomes" id="UP000053455"/>
    </source>
</evidence>
<dbReference type="AlphaFoldDB" id="A0A0H0XK83"/>
<evidence type="ECO:0000313" key="2">
    <source>
        <dbReference type="EMBL" id="KLI63013.1"/>
    </source>
</evidence>
<dbReference type="InterPro" id="IPR000014">
    <property type="entry name" value="PAS"/>
</dbReference>
<gene>
    <name evidence="2" type="ORF">AAV99_12175</name>
</gene>
<protein>
    <submittedName>
        <fullName evidence="2">Transcriptional regulator</fullName>
    </submittedName>
</protein>
<dbReference type="OrthoDB" id="5499170at2"/>
<dbReference type="InterPro" id="IPR052155">
    <property type="entry name" value="Biofilm_reg_signaling"/>
</dbReference>
<dbReference type="Pfam" id="PF00989">
    <property type="entry name" value="PAS"/>
    <property type="match status" value="1"/>
</dbReference>
<dbReference type="SUPFAM" id="SSF55785">
    <property type="entry name" value="PYP-like sensor domain (PAS domain)"/>
    <property type="match status" value="2"/>
</dbReference>
<dbReference type="PANTHER" id="PTHR44757:SF2">
    <property type="entry name" value="BIOFILM ARCHITECTURE MAINTENANCE PROTEIN MBAA"/>
    <property type="match status" value="1"/>
</dbReference>
<keyword evidence="3" id="KW-1185">Reference proteome</keyword>
<dbReference type="Gene3D" id="3.30.450.20">
    <property type="entry name" value="PAS domain"/>
    <property type="match status" value="3"/>
</dbReference>
<dbReference type="Gene3D" id="1.20.5.430">
    <property type="match status" value="1"/>
</dbReference>
<dbReference type="SMART" id="SM00091">
    <property type="entry name" value="PAS"/>
    <property type="match status" value="2"/>
</dbReference>
<sequence length="473" mass="51606">MLTRKHSIEGKLHFGDFAGIFDDSDPEAAAKLALIGGDISLVLDNQGVIVGGSGDPEQFPELENWIGRDWVDVVTIESKPKVMELMGAMREGRPQRWRQVNHPGDDADLPVRYALVGFQNSDRCLALGRDMREEGGLQQRFLQAQQALERDYMRLRQAENRYRHLFDTVSEAVLVVEGETFRIREANPAAHRLLKASAGDLQGSKLSGLFARSSRDALIGFLGSAASSSSISPLHIALADESTELTLKATSFRQRGKQYLLVRMLAEERADGAVALPVLSVVERMPDAFVLADSKMVIVTANAEFAELVGAASVDHLLGQSLADYIGRPGIDLELVKGQLAKHGVARNVSTVVGATDGFEGEPVELSAVQTDEENPHLGLVIRPVGRRIRDLPSATNELPRSVEQLTELVGRMSLKDIVRESTDLIERLCIEAALAHTSDNRASAAEILGLSRQSLYSKLHRHGLGNLVSDSD</sequence>
<dbReference type="Gene3D" id="1.10.10.60">
    <property type="entry name" value="Homeodomain-like"/>
    <property type="match status" value="1"/>
</dbReference>
<dbReference type="GO" id="GO:0043565">
    <property type="term" value="F:sequence-specific DNA binding"/>
    <property type="evidence" value="ECO:0007669"/>
    <property type="project" value="InterPro"/>
</dbReference>
<dbReference type="PRINTS" id="PR01590">
    <property type="entry name" value="HTHFIS"/>
</dbReference>
<dbReference type="Proteomes" id="UP000053455">
    <property type="component" value="Unassembled WGS sequence"/>
</dbReference>
<dbReference type="InterPro" id="IPR035965">
    <property type="entry name" value="PAS-like_dom_sf"/>
</dbReference>
<dbReference type="PATRIC" id="fig|874156.12.peg.2505"/>